<organism evidence="2 3">
    <name type="scientific">Ceratitis capitata</name>
    <name type="common">Mediterranean fruit fly</name>
    <name type="synonym">Tephritis capitata</name>
    <dbReference type="NCBI Taxonomy" id="7213"/>
    <lineage>
        <taxon>Eukaryota</taxon>
        <taxon>Metazoa</taxon>
        <taxon>Ecdysozoa</taxon>
        <taxon>Arthropoda</taxon>
        <taxon>Hexapoda</taxon>
        <taxon>Insecta</taxon>
        <taxon>Pterygota</taxon>
        <taxon>Neoptera</taxon>
        <taxon>Endopterygota</taxon>
        <taxon>Diptera</taxon>
        <taxon>Brachycera</taxon>
        <taxon>Muscomorpha</taxon>
        <taxon>Tephritoidea</taxon>
        <taxon>Tephritidae</taxon>
        <taxon>Ceratitis</taxon>
        <taxon>Ceratitis</taxon>
    </lineage>
</organism>
<name>A0A811U6Q7_CERCA</name>
<proteinExistence type="predicted"/>
<evidence type="ECO:0000313" key="2">
    <source>
        <dbReference type="EMBL" id="CAD6994481.1"/>
    </source>
</evidence>
<accession>A0A811U6Q7</accession>
<protein>
    <submittedName>
        <fullName evidence="2">(Mediterranean fruit fly) hypothetical protein</fullName>
    </submittedName>
</protein>
<keyword evidence="1" id="KW-0812">Transmembrane</keyword>
<dbReference type="Proteomes" id="UP000606786">
    <property type="component" value="Unassembled WGS sequence"/>
</dbReference>
<evidence type="ECO:0000313" key="3">
    <source>
        <dbReference type="Proteomes" id="UP000606786"/>
    </source>
</evidence>
<sequence>MQPPPTVPHCCYCPHIRTLETAAAVAAAAATAERATYSSAKYIIIIISSIVDVVIVASFLPDSIYNLIALNSNENDKSKREANKRGHD</sequence>
<evidence type="ECO:0000256" key="1">
    <source>
        <dbReference type="SAM" id="Phobius"/>
    </source>
</evidence>
<feature type="transmembrane region" description="Helical" evidence="1">
    <location>
        <begin position="42"/>
        <end position="60"/>
    </location>
</feature>
<comment type="caution">
    <text evidence="2">The sequence shown here is derived from an EMBL/GenBank/DDBJ whole genome shotgun (WGS) entry which is preliminary data.</text>
</comment>
<keyword evidence="1" id="KW-0472">Membrane</keyword>
<reference evidence="2" key="1">
    <citation type="submission" date="2020-11" db="EMBL/GenBank/DDBJ databases">
        <authorList>
            <person name="Whitehead M."/>
        </authorList>
    </citation>
    <scope>NUCLEOTIDE SEQUENCE</scope>
    <source>
        <strain evidence="2">EGII</strain>
    </source>
</reference>
<gene>
    <name evidence="2" type="ORF">CCAP1982_LOCUS3226</name>
</gene>
<dbReference type="EMBL" id="CAJHJT010000001">
    <property type="protein sequence ID" value="CAD6994481.1"/>
    <property type="molecule type" value="Genomic_DNA"/>
</dbReference>
<dbReference type="AlphaFoldDB" id="A0A811U6Q7"/>
<keyword evidence="1" id="KW-1133">Transmembrane helix</keyword>
<keyword evidence="3" id="KW-1185">Reference proteome</keyword>